<dbReference type="InterPro" id="IPR008928">
    <property type="entry name" value="6-hairpin_glycosidase_sf"/>
</dbReference>
<name>A0ABS8PNJ5_9BACT</name>
<dbReference type="GO" id="GO:0016787">
    <property type="term" value="F:hydrolase activity"/>
    <property type="evidence" value="ECO:0007669"/>
    <property type="project" value="UniProtKB-KW"/>
</dbReference>
<protein>
    <submittedName>
        <fullName evidence="3">Glycoside hydrolase family 127 protein</fullName>
    </submittedName>
</protein>
<accession>A0ABS8PNJ5</accession>
<evidence type="ECO:0000313" key="4">
    <source>
        <dbReference type="Proteomes" id="UP001199816"/>
    </source>
</evidence>
<dbReference type="Pfam" id="PF20736">
    <property type="entry name" value="Glyco_hydro127M"/>
    <property type="match status" value="1"/>
</dbReference>
<evidence type="ECO:0000259" key="2">
    <source>
        <dbReference type="Pfam" id="PF20736"/>
    </source>
</evidence>
<dbReference type="PANTHER" id="PTHR43465:SF2">
    <property type="entry name" value="DUF1680 DOMAIN PROTEIN (AFU_ORTHOLOGUE AFUA_1G08910)"/>
    <property type="match status" value="1"/>
</dbReference>
<evidence type="ECO:0000313" key="3">
    <source>
        <dbReference type="EMBL" id="MCD2422670.1"/>
    </source>
</evidence>
<dbReference type="InterPro" id="IPR049174">
    <property type="entry name" value="Beta-AFase-like"/>
</dbReference>
<keyword evidence="3" id="KW-0378">Hydrolase</keyword>
<dbReference type="Pfam" id="PF07944">
    <property type="entry name" value="Beta-AFase-like_GH127_cat"/>
    <property type="match status" value="1"/>
</dbReference>
<comment type="caution">
    <text evidence="3">The sequence shown here is derived from an EMBL/GenBank/DDBJ whole genome shotgun (WGS) entry which is preliminary data.</text>
</comment>
<dbReference type="SUPFAM" id="SSF48208">
    <property type="entry name" value="Six-hairpin glycosidases"/>
    <property type="match status" value="1"/>
</dbReference>
<dbReference type="InterPro" id="IPR012878">
    <property type="entry name" value="Beta-AFase-like_GH127_cat"/>
</dbReference>
<dbReference type="InterPro" id="IPR049046">
    <property type="entry name" value="Beta-AFase-like_GH127_middle"/>
</dbReference>
<feature type="domain" description="Non-reducing end beta-L-arabinofuranosidase-like GH127 catalytic" evidence="1">
    <location>
        <begin position="102"/>
        <end position="420"/>
    </location>
</feature>
<organism evidence="3 4">
    <name type="scientific">Niabella pedocola</name>
    <dbReference type="NCBI Taxonomy" id="1752077"/>
    <lineage>
        <taxon>Bacteria</taxon>
        <taxon>Pseudomonadati</taxon>
        <taxon>Bacteroidota</taxon>
        <taxon>Chitinophagia</taxon>
        <taxon>Chitinophagales</taxon>
        <taxon>Chitinophagaceae</taxon>
        <taxon>Niabella</taxon>
    </lineage>
</organism>
<dbReference type="RefSeq" id="WP_231003887.1">
    <property type="nucleotide sequence ID" value="NZ_JAJNEC010000005.1"/>
</dbReference>
<proteinExistence type="predicted"/>
<dbReference type="Gene3D" id="1.50.10.20">
    <property type="match status" value="1"/>
</dbReference>
<dbReference type="Proteomes" id="UP001199816">
    <property type="component" value="Unassembled WGS sequence"/>
</dbReference>
<keyword evidence="4" id="KW-1185">Reference proteome</keyword>
<sequence>MKNKLRRFLIRMKMCFHSNSNNAIRYGCIMIVFGLTALTAGAQQNKAVAVQDRLQPLAAGAVRIGGYLGNKIDLCIGNRIALQPTAPFLRIFKTKNLDPGGYWGEFIGKWAAAAALACRYRPDRGLTEKANAAMEELIHAPAEGGYISTYNAPDAFKVWDIWIQKYVLLGLIAQYDETGNRQYLQAAQQSADYLLEKTGPGKTSLEEYGPAFHKGGVNFSILEPVVLLYQRTGDKRYLQYSRYIVESWNKPGKYAPKGVRLIENAEAGLPPVNYEIRHAYTLMSDFEGLCELYRATGNKRYLDACIKFAGAIERYELMITGTVCNHEMWYNGALAQTGVLEQPNETCATATWIKFCYQLLRLTGNPHWADEMEKSLYNGLLGAMMPRGEWWAYHSQLNGQRMPSRVQGCDISCCVSSGPRGLLITPEWMAMKMQNDALAINLYTPGHISHRLKNGATVRLETETTYPASGTVRFTVHADRSVSFPLQLRIPSWSRKTTLTINGTHIAVTPGRYALLNRVWKEGDRIELTLDMRGRVVHAPSGTDQAVVRGPVVLALDNRLVPEQDTSVWLIGDSRKFEEFPNNPRYRFVNPNNDFDSQKEDVYIDLKPVTVPDSDIWMTFEVPFVDRPVFHIHREKKIIMCDYASAGNRWSDANLYRVWLPQPMYMGNMYARNTWKLMGYGMKAPVKVPAYITEALKNK</sequence>
<dbReference type="PANTHER" id="PTHR43465">
    <property type="entry name" value="DUF1680 DOMAIN PROTEIN (AFU_ORTHOLOGUE AFUA_1G08910)"/>
    <property type="match status" value="1"/>
</dbReference>
<evidence type="ECO:0000259" key="1">
    <source>
        <dbReference type="Pfam" id="PF07944"/>
    </source>
</evidence>
<gene>
    <name evidence="3" type="ORF">LQ567_07855</name>
</gene>
<dbReference type="EMBL" id="JAJNEC010000005">
    <property type="protein sequence ID" value="MCD2422670.1"/>
    <property type="molecule type" value="Genomic_DNA"/>
</dbReference>
<reference evidence="3 4" key="1">
    <citation type="submission" date="2021-11" db="EMBL/GenBank/DDBJ databases">
        <title>Genomic of Niabella pedocola.</title>
        <authorList>
            <person name="Wu T."/>
        </authorList>
    </citation>
    <scope>NUCLEOTIDE SEQUENCE [LARGE SCALE GENOMIC DNA]</scope>
    <source>
        <strain evidence="3 4">JCM 31011</strain>
    </source>
</reference>
<feature type="domain" description="Non-reducing end beta-L-arabinofuranosidase-like GH127 middle" evidence="2">
    <location>
        <begin position="438"/>
        <end position="532"/>
    </location>
</feature>